<evidence type="ECO:0000313" key="12">
    <source>
        <dbReference type="Proteomes" id="UP000548476"/>
    </source>
</evidence>
<dbReference type="CDD" id="cd16917">
    <property type="entry name" value="HATPase_UhpB-NarQ-NarX-like"/>
    <property type="match status" value="1"/>
</dbReference>
<dbReference type="InterPro" id="IPR050482">
    <property type="entry name" value="Sensor_HK_TwoCompSys"/>
</dbReference>
<evidence type="ECO:0000256" key="3">
    <source>
        <dbReference type="ARBA" id="ARBA00022553"/>
    </source>
</evidence>
<comment type="caution">
    <text evidence="11">The sequence shown here is derived from an EMBL/GenBank/DDBJ whole genome shotgun (WGS) entry which is preliminary data.</text>
</comment>
<accession>A0A841FU85</accession>
<keyword evidence="4" id="KW-0808">Transferase</keyword>
<feature type="transmembrane region" description="Helical" evidence="9">
    <location>
        <begin position="20"/>
        <end position="41"/>
    </location>
</feature>
<protein>
    <recommendedName>
        <fullName evidence="2">histidine kinase</fullName>
        <ecNumber evidence="2">2.7.13.3</ecNumber>
    </recommendedName>
</protein>
<dbReference type="Pfam" id="PF07730">
    <property type="entry name" value="HisKA_3"/>
    <property type="match status" value="1"/>
</dbReference>
<evidence type="ECO:0000256" key="6">
    <source>
        <dbReference type="ARBA" id="ARBA00022777"/>
    </source>
</evidence>
<proteinExistence type="predicted"/>
<dbReference type="SMART" id="SM00387">
    <property type="entry name" value="HATPase_c"/>
    <property type="match status" value="1"/>
</dbReference>
<dbReference type="Pfam" id="PF02518">
    <property type="entry name" value="HATPase_c"/>
    <property type="match status" value="1"/>
</dbReference>
<feature type="transmembrane region" description="Helical" evidence="9">
    <location>
        <begin position="111"/>
        <end position="133"/>
    </location>
</feature>
<keyword evidence="9" id="KW-1133">Transmembrane helix</keyword>
<dbReference type="EMBL" id="JACHGT010000008">
    <property type="protein sequence ID" value="MBB6036089.1"/>
    <property type="molecule type" value="Genomic_DNA"/>
</dbReference>
<keyword evidence="9" id="KW-0472">Membrane</keyword>
<dbReference type="GO" id="GO:0000155">
    <property type="term" value="F:phosphorelay sensor kinase activity"/>
    <property type="evidence" value="ECO:0007669"/>
    <property type="project" value="InterPro"/>
</dbReference>
<feature type="transmembrane region" description="Helical" evidence="9">
    <location>
        <begin position="86"/>
        <end position="104"/>
    </location>
</feature>
<evidence type="ECO:0000256" key="4">
    <source>
        <dbReference type="ARBA" id="ARBA00022679"/>
    </source>
</evidence>
<dbReference type="AlphaFoldDB" id="A0A841FU85"/>
<dbReference type="PANTHER" id="PTHR24421:SF10">
    <property type="entry name" value="NITRATE_NITRITE SENSOR PROTEIN NARQ"/>
    <property type="match status" value="1"/>
</dbReference>
<organism evidence="11 12">
    <name type="scientific">Phytomonospora endophytica</name>
    <dbReference type="NCBI Taxonomy" id="714109"/>
    <lineage>
        <taxon>Bacteria</taxon>
        <taxon>Bacillati</taxon>
        <taxon>Actinomycetota</taxon>
        <taxon>Actinomycetes</taxon>
        <taxon>Micromonosporales</taxon>
        <taxon>Micromonosporaceae</taxon>
        <taxon>Phytomonospora</taxon>
    </lineage>
</organism>
<dbReference type="GO" id="GO:0046983">
    <property type="term" value="F:protein dimerization activity"/>
    <property type="evidence" value="ECO:0007669"/>
    <property type="project" value="InterPro"/>
</dbReference>
<feature type="transmembrane region" description="Helical" evidence="9">
    <location>
        <begin position="139"/>
        <end position="158"/>
    </location>
</feature>
<evidence type="ECO:0000256" key="2">
    <source>
        <dbReference type="ARBA" id="ARBA00012438"/>
    </source>
</evidence>
<evidence type="ECO:0000256" key="5">
    <source>
        <dbReference type="ARBA" id="ARBA00022741"/>
    </source>
</evidence>
<keyword evidence="12" id="KW-1185">Reference proteome</keyword>
<dbReference type="InterPro" id="IPR003594">
    <property type="entry name" value="HATPase_dom"/>
</dbReference>
<sequence length="381" mass="40748">MALAPRPPLLKRLSPTARGLLLWTCMAVLPFALAFLILSLRPNPDLADLTLRIFVVVLPAGLLRRWPLVGTVAMIAAFYLCGPSDSWDPTFVQVIAMQAAVGYVAATRRPLISLTAAGLTFVGQLGAAFLNYLPNPQVAQAPATLFVGVLIAVTAWIIGNSVRMRREYGLALRERAVTEERLRIARELHDMISHSIGIIAIQAGVGGRVIETQPAEARNSLATIEATSRETLAQLRRTLGSLRRSAAAPAEFDPAPGLADLERLVASTAAAGVRAELHRIGPVRPVPADIDLSAYRIIQEALTNVVRHAGTDTCRVTVEYREGELLIEITDDGRGTTAVSPGAGFGIAGMRERVSMLFGEFSAGPRPEGGFGVTARLLLPS</sequence>
<dbReference type="SUPFAM" id="SSF55874">
    <property type="entry name" value="ATPase domain of HSP90 chaperone/DNA topoisomerase II/histidine kinase"/>
    <property type="match status" value="1"/>
</dbReference>
<evidence type="ECO:0000256" key="8">
    <source>
        <dbReference type="ARBA" id="ARBA00023012"/>
    </source>
</evidence>
<dbReference type="InterPro" id="IPR011712">
    <property type="entry name" value="Sig_transdc_His_kin_sub3_dim/P"/>
</dbReference>
<feature type="transmembrane region" description="Helical" evidence="9">
    <location>
        <begin position="53"/>
        <end position="80"/>
    </location>
</feature>
<keyword evidence="5" id="KW-0547">Nucleotide-binding</keyword>
<dbReference type="InterPro" id="IPR036890">
    <property type="entry name" value="HATPase_C_sf"/>
</dbReference>
<evidence type="ECO:0000256" key="9">
    <source>
        <dbReference type="SAM" id="Phobius"/>
    </source>
</evidence>
<gene>
    <name evidence="11" type="ORF">HNR73_003957</name>
</gene>
<dbReference type="Gene3D" id="1.20.5.1930">
    <property type="match status" value="1"/>
</dbReference>
<dbReference type="PANTHER" id="PTHR24421">
    <property type="entry name" value="NITRATE/NITRITE SENSOR PROTEIN NARX-RELATED"/>
    <property type="match status" value="1"/>
</dbReference>
<evidence type="ECO:0000313" key="11">
    <source>
        <dbReference type="EMBL" id="MBB6036089.1"/>
    </source>
</evidence>
<evidence type="ECO:0000259" key="10">
    <source>
        <dbReference type="SMART" id="SM00387"/>
    </source>
</evidence>
<keyword evidence="8" id="KW-0902">Two-component regulatory system</keyword>
<evidence type="ECO:0000256" key="7">
    <source>
        <dbReference type="ARBA" id="ARBA00022840"/>
    </source>
</evidence>
<dbReference type="RefSeq" id="WP_184788928.1">
    <property type="nucleotide sequence ID" value="NZ_BONT01000046.1"/>
</dbReference>
<dbReference type="Gene3D" id="3.30.565.10">
    <property type="entry name" value="Histidine kinase-like ATPase, C-terminal domain"/>
    <property type="match status" value="1"/>
</dbReference>
<dbReference type="GO" id="GO:0016020">
    <property type="term" value="C:membrane"/>
    <property type="evidence" value="ECO:0007669"/>
    <property type="project" value="InterPro"/>
</dbReference>
<reference evidence="11 12" key="1">
    <citation type="submission" date="2020-08" db="EMBL/GenBank/DDBJ databases">
        <title>Genomic Encyclopedia of Type Strains, Phase IV (KMG-IV): sequencing the most valuable type-strain genomes for metagenomic binning, comparative biology and taxonomic classification.</title>
        <authorList>
            <person name="Goeker M."/>
        </authorList>
    </citation>
    <scope>NUCLEOTIDE SEQUENCE [LARGE SCALE GENOMIC DNA]</scope>
    <source>
        <strain evidence="11 12">YIM 65646</strain>
    </source>
</reference>
<name>A0A841FU85_9ACTN</name>
<evidence type="ECO:0000256" key="1">
    <source>
        <dbReference type="ARBA" id="ARBA00000085"/>
    </source>
</evidence>
<keyword evidence="9" id="KW-0812">Transmembrane</keyword>
<keyword evidence="6 11" id="KW-0418">Kinase</keyword>
<dbReference type="GO" id="GO:0005524">
    <property type="term" value="F:ATP binding"/>
    <property type="evidence" value="ECO:0007669"/>
    <property type="project" value="UniProtKB-KW"/>
</dbReference>
<dbReference type="EC" id="2.7.13.3" evidence="2"/>
<comment type="catalytic activity">
    <reaction evidence="1">
        <text>ATP + protein L-histidine = ADP + protein N-phospho-L-histidine.</text>
        <dbReference type="EC" id="2.7.13.3"/>
    </reaction>
</comment>
<dbReference type="Proteomes" id="UP000548476">
    <property type="component" value="Unassembled WGS sequence"/>
</dbReference>
<feature type="domain" description="Histidine kinase/HSP90-like ATPase" evidence="10">
    <location>
        <begin position="289"/>
        <end position="381"/>
    </location>
</feature>
<keyword evidence="3" id="KW-0597">Phosphoprotein</keyword>
<keyword evidence="7" id="KW-0067">ATP-binding</keyword>